<evidence type="ECO:0000313" key="8">
    <source>
        <dbReference type="EMBL" id="KZP34676.1"/>
    </source>
</evidence>
<dbReference type="NCBIfam" id="TIGR00449">
    <property type="entry name" value="tgt_general"/>
    <property type="match status" value="1"/>
</dbReference>
<dbReference type="STRING" id="436010.A0A166XDI1"/>
<feature type="binding site" evidence="6">
    <location>
        <begin position="91"/>
        <end position="95"/>
    </location>
    <ligand>
        <name>substrate</name>
    </ligand>
</feature>
<keyword evidence="9" id="KW-1185">Reference proteome</keyword>
<keyword evidence="3 6" id="KW-0819">tRNA processing</keyword>
<dbReference type="HAMAP" id="MF_00168">
    <property type="entry name" value="Q_tRNA_Tgt"/>
    <property type="match status" value="1"/>
</dbReference>
<evidence type="ECO:0000259" key="7">
    <source>
        <dbReference type="Pfam" id="PF01702"/>
    </source>
</evidence>
<feature type="binding site" evidence="6">
    <location>
        <position position="308"/>
    </location>
    <ligand>
        <name>Zn(2+)</name>
        <dbReference type="ChEBI" id="CHEBI:29105"/>
    </ligand>
</feature>
<evidence type="ECO:0000256" key="4">
    <source>
        <dbReference type="ARBA" id="ARBA00022723"/>
    </source>
</evidence>
<dbReference type="PANTHER" id="PTHR43530:SF1">
    <property type="entry name" value="QUEUINE TRNA-RIBOSYLTRANSFERASE CATALYTIC SUBUNIT 1"/>
    <property type="match status" value="1"/>
</dbReference>
<dbReference type="GO" id="GO:0046872">
    <property type="term" value="F:metal ion binding"/>
    <property type="evidence" value="ECO:0007669"/>
    <property type="project" value="UniProtKB-KW"/>
</dbReference>
<reference evidence="8 9" key="1">
    <citation type="journal article" date="2016" name="Mol. Biol. Evol.">
        <title>Comparative Genomics of Early-Diverging Mushroom-Forming Fungi Provides Insights into the Origins of Lignocellulose Decay Capabilities.</title>
        <authorList>
            <person name="Nagy L.G."/>
            <person name="Riley R."/>
            <person name="Tritt A."/>
            <person name="Adam C."/>
            <person name="Daum C."/>
            <person name="Floudas D."/>
            <person name="Sun H."/>
            <person name="Yadav J.S."/>
            <person name="Pangilinan J."/>
            <person name="Larsson K.H."/>
            <person name="Matsuura K."/>
            <person name="Barry K."/>
            <person name="Labutti K."/>
            <person name="Kuo R."/>
            <person name="Ohm R.A."/>
            <person name="Bhattacharya S.S."/>
            <person name="Shirouzu T."/>
            <person name="Yoshinaga Y."/>
            <person name="Martin F.M."/>
            <person name="Grigoriev I.V."/>
            <person name="Hibbett D.S."/>
        </authorList>
    </citation>
    <scope>NUCLEOTIDE SEQUENCE [LARGE SCALE GENOMIC DNA]</scope>
    <source>
        <strain evidence="8 9">CBS 109695</strain>
    </source>
</reference>
<dbReference type="SUPFAM" id="SSF51713">
    <property type="entry name" value="tRNA-guanine transglycosylase"/>
    <property type="match status" value="1"/>
</dbReference>
<evidence type="ECO:0000313" key="9">
    <source>
        <dbReference type="Proteomes" id="UP000076532"/>
    </source>
</evidence>
<dbReference type="GO" id="GO:0005829">
    <property type="term" value="C:cytosol"/>
    <property type="evidence" value="ECO:0007669"/>
    <property type="project" value="TreeGrafter"/>
</dbReference>
<dbReference type="InterPro" id="IPR036511">
    <property type="entry name" value="TGT-like_sf"/>
</dbReference>
<dbReference type="GO" id="GO:0008479">
    <property type="term" value="F:tRNA-guanosine(34) queuine transglycosylase activity"/>
    <property type="evidence" value="ECO:0007669"/>
    <property type="project" value="UniProtKB-UniRule"/>
</dbReference>
<evidence type="ECO:0000256" key="5">
    <source>
        <dbReference type="ARBA" id="ARBA00022833"/>
    </source>
</evidence>
<evidence type="ECO:0000256" key="2">
    <source>
        <dbReference type="ARBA" id="ARBA00022679"/>
    </source>
</evidence>
<comment type="subunit">
    <text evidence="6">Heterodimer of a catalytic subunit and an accessory subunit.</text>
</comment>
<dbReference type="OrthoDB" id="10249838at2759"/>
<comment type="subcellular location">
    <subcellularLocation>
        <location evidence="6">Cytoplasm</location>
    </subcellularLocation>
</comment>
<comment type="cofactor">
    <cofactor evidence="6">
        <name>Zn(2+)</name>
        <dbReference type="ChEBI" id="CHEBI:29105"/>
    </cofactor>
</comment>
<protein>
    <recommendedName>
        <fullName evidence="6">Queuine tRNA-ribosyltransferase catalytic subunit 1</fullName>
        <ecNumber evidence="6">2.4.2.64</ecNumber>
    </recommendedName>
    <alternativeName>
        <fullName evidence="6">Guanine insertion enzyme</fullName>
    </alternativeName>
    <alternativeName>
        <fullName evidence="6">tRNA-guanine transglycosylase</fullName>
    </alternativeName>
</protein>
<dbReference type="Gene3D" id="3.20.20.105">
    <property type="entry name" value="Queuine tRNA-ribosyltransferase-like"/>
    <property type="match status" value="1"/>
</dbReference>
<keyword evidence="4 6" id="KW-0479">Metal-binding</keyword>
<feature type="domain" description="tRNA-guanine(15) transglycosylase-like" evidence="7">
    <location>
        <begin position="12"/>
        <end position="372"/>
    </location>
</feature>
<feature type="binding site" evidence="6">
    <location>
        <position position="191"/>
    </location>
    <ligand>
        <name>substrate</name>
    </ligand>
</feature>
<feature type="binding site" evidence="6">
    <location>
        <position position="310"/>
    </location>
    <ligand>
        <name>Zn(2+)</name>
        <dbReference type="ChEBI" id="CHEBI:29105"/>
    </ligand>
</feature>
<gene>
    <name evidence="8" type="ORF">FIBSPDRAFT_846788</name>
</gene>
<comment type="function">
    <text evidence="6">Catalytic subunit of the queuine tRNA-ribosyltransferase (TGT) that catalyzes the base-exchange of a guanine (G) residue with queuine (Q) at position 34 (anticodon wobble position) in tRNAs with GU(N) anticodons (tRNA-Asp, -Asn, -His and -Tyr), resulting in the hypermodified nucleoside queuosine (7-(((4,5-cis-dihydroxy-2-cyclopenten-1-yl)amino)methyl)-7-deazaguanosine). Catalysis occurs through a double-displacement mechanism. The nucleophile active site attacks the C1' of nucleotide 34 to detach the guanine base from the RNA, forming a covalent enzyme-RNA intermediate. The proton acceptor active site deprotonates the incoming queuine, allowing a nucleophilic attack on the C1' of the ribose to form the product.</text>
</comment>
<dbReference type="GO" id="GO:0006400">
    <property type="term" value="P:tRNA modification"/>
    <property type="evidence" value="ECO:0007669"/>
    <property type="project" value="InterPro"/>
</dbReference>
<feature type="region of interest" description="RNA binding" evidence="6">
    <location>
        <begin position="251"/>
        <end position="257"/>
    </location>
</feature>
<name>A0A166XDI1_9AGAM</name>
<sequence>MEFEVLARCPTTKARVCKMTLAHGVTMLPTFMPVATQAAIKGLTAQQVESLGVSLILNNTYHLNLRPGIKILEDAGGAHRFQGWTRNLLTDSGGFQLVSLSKFTTITEEGALFASPFTGEPTMLTPEESISIQHTIGADIIMQLDDVVSTLTIGPRVEEAMERSVRWLDRCIAHHDASGKKGVQNLFAIVQGGIDVSLRDRCLDEMIKRRDGVAGYAIGGLSGGEAKDTFWRIIKQCADRLPDDRPRYAMGIGFAEDLLVCVALGVDMADCVFPTRTARFGIALTFTGPINLKLQKHAKDLNPIDKDCPCPTCSDGVSRALLSHIITLETAASHAVTQHNIAFQARLMGRARDAIMAGAFPAYLRKFFKDYYGDVGYPEWIVNALRSVGVDLLEGEDVEVVQGDGAKWEYSDKS</sequence>
<feature type="active site" description="Proton acceptor" evidence="6">
    <location>
        <position position="91"/>
    </location>
</feature>
<evidence type="ECO:0000256" key="3">
    <source>
        <dbReference type="ARBA" id="ARBA00022694"/>
    </source>
</evidence>
<dbReference type="Proteomes" id="UP000076532">
    <property type="component" value="Unassembled WGS sequence"/>
</dbReference>
<dbReference type="Pfam" id="PF01702">
    <property type="entry name" value="TGT"/>
    <property type="match status" value="1"/>
</dbReference>
<feature type="active site" description="Nucleophile" evidence="6">
    <location>
        <position position="270"/>
    </location>
</feature>
<keyword evidence="1 6" id="KW-0328">Glycosyltransferase</keyword>
<feature type="binding site" evidence="6">
    <location>
        <position position="339"/>
    </location>
    <ligand>
        <name>Zn(2+)</name>
        <dbReference type="ChEBI" id="CHEBI:29105"/>
    </ligand>
</feature>
<dbReference type="AlphaFoldDB" id="A0A166XDI1"/>
<accession>A0A166XDI1</accession>
<organism evidence="8 9">
    <name type="scientific">Athelia psychrophila</name>
    <dbReference type="NCBI Taxonomy" id="1759441"/>
    <lineage>
        <taxon>Eukaryota</taxon>
        <taxon>Fungi</taxon>
        <taxon>Dikarya</taxon>
        <taxon>Basidiomycota</taxon>
        <taxon>Agaricomycotina</taxon>
        <taxon>Agaricomycetes</taxon>
        <taxon>Agaricomycetidae</taxon>
        <taxon>Atheliales</taxon>
        <taxon>Atheliaceae</taxon>
        <taxon>Athelia</taxon>
    </lineage>
</organism>
<feature type="binding site" evidence="6">
    <location>
        <position position="145"/>
    </location>
    <ligand>
        <name>substrate</name>
    </ligand>
</feature>
<dbReference type="InterPro" id="IPR004803">
    <property type="entry name" value="TGT"/>
</dbReference>
<dbReference type="NCBIfam" id="TIGR00430">
    <property type="entry name" value="Q_tRNA_tgt"/>
    <property type="match status" value="1"/>
</dbReference>
<keyword evidence="6" id="KW-0963">Cytoplasm</keyword>
<proteinExistence type="inferred from homology"/>
<evidence type="ECO:0000256" key="1">
    <source>
        <dbReference type="ARBA" id="ARBA00022676"/>
    </source>
</evidence>
<comment type="similarity">
    <text evidence="6">Belongs to the queuine tRNA-ribosyltransferase family.</text>
</comment>
<feature type="region of interest" description="RNA binding; important for wobble base 34 recognition" evidence="6">
    <location>
        <begin position="275"/>
        <end position="279"/>
    </location>
</feature>
<feature type="binding site" evidence="6">
    <location>
        <position position="313"/>
    </location>
    <ligand>
        <name>Zn(2+)</name>
        <dbReference type="ChEBI" id="CHEBI:29105"/>
    </ligand>
</feature>
<evidence type="ECO:0000256" key="6">
    <source>
        <dbReference type="HAMAP-Rule" id="MF_03218"/>
    </source>
</evidence>
<dbReference type="InterPro" id="IPR002616">
    <property type="entry name" value="tRNA_ribo_trans-like"/>
</dbReference>
<keyword evidence="5 6" id="KW-0862">Zinc</keyword>
<dbReference type="PANTHER" id="PTHR43530">
    <property type="entry name" value="QUEUINE TRNA-RIBOSYLTRANSFERASE CATALYTIC SUBUNIT 1"/>
    <property type="match status" value="1"/>
</dbReference>
<keyword evidence="2 6" id="KW-0808">Transferase</keyword>
<feature type="binding site" evidence="6">
    <location>
        <position position="220"/>
    </location>
    <ligand>
        <name>substrate</name>
    </ligand>
</feature>
<dbReference type="EC" id="2.4.2.64" evidence="6"/>
<comment type="catalytic activity">
    <reaction evidence="6">
        <text>guanosine(34) in tRNA + queuine = queuosine(34) in tRNA + guanine</text>
        <dbReference type="Rhea" id="RHEA:16633"/>
        <dbReference type="Rhea" id="RHEA-COMP:10341"/>
        <dbReference type="Rhea" id="RHEA-COMP:18571"/>
        <dbReference type="ChEBI" id="CHEBI:16235"/>
        <dbReference type="ChEBI" id="CHEBI:17433"/>
        <dbReference type="ChEBI" id="CHEBI:74269"/>
        <dbReference type="ChEBI" id="CHEBI:194431"/>
        <dbReference type="EC" id="2.4.2.64"/>
    </reaction>
</comment>
<dbReference type="EMBL" id="KV417480">
    <property type="protein sequence ID" value="KZP34676.1"/>
    <property type="molecule type" value="Genomic_DNA"/>
</dbReference>